<dbReference type="InterPro" id="IPR011004">
    <property type="entry name" value="Trimer_LpxA-like_sf"/>
</dbReference>
<dbReference type="Gene3D" id="2.160.10.10">
    <property type="entry name" value="Hexapeptide repeat proteins"/>
    <property type="match status" value="1"/>
</dbReference>
<dbReference type="Gene3D" id="3.40.50.20">
    <property type="match status" value="1"/>
</dbReference>
<evidence type="ECO:0000313" key="1">
    <source>
        <dbReference type="EMBL" id="KKM72152.1"/>
    </source>
</evidence>
<organism evidence="1">
    <name type="scientific">marine sediment metagenome</name>
    <dbReference type="NCBI Taxonomy" id="412755"/>
    <lineage>
        <taxon>unclassified sequences</taxon>
        <taxon>metagenomes</taxon>
        <taxon>ecological metagenomes</taxon>
    </lineage>
</organism>
<sequence>MQNTNNGIVLIGNGGHARAVRDVIESLNGYSISLGGRPEIVVVIKDTRELKQPDWSIMLRTYKNYVLGIGQIKSSIDRVKAVEKTFGFAVKWPTIISPNAYVSPTARIGEGTVIMHNAVVNAGAQVGDFCIINTGAIIEHDAIVQGFTHISTNAVVNGGAKVGRYSFVGSGAVVLNQINIGHKVILGAGSVAVCDINEAGIFRGNPAGRVK</sequence>
<dbReference type="NCBIfam" id="TIGR03570">
    <property type="entry name" value="NeuD_NnaD"/>
    <property type="match status" value="1"/>
</dbReference>
<name>A0A0F9MSE3_9ZZZZ</name>
<comment type="caution">
    <text evidence="1">The sequence shown here is derived from an EMBL/GenBank/DDBJ whole genome shotgun (WGS) entry which is preliminary data.</text>
</comment>
<dbReference type="SUPFAM" id="SSF51161">
    <property type="entry name" value="Trimeric LpxA-like enzymes"/>
    <property type="match status" value="1"/>
</dbReference>
<dbReference type="InterPro" id="IPR020019">
    <property type="entry name" value="AcTrfase_PglD-like"/>
</dbReference>
<protein>
    <recommendedName>
        <fullName evidence="2">PglD N-terminal domain-containing protein</fullName>
    </recommendedName>
</protein>
<dbReference type="PANTHER" id="PTHR43300">
    <property type="entry name" value="ACETYLTRANSFERASE"/>
    <property type="match status" value="1"/>
</dbReference>
<dbReference type="InterPro" id="IPR050179">
    <property type="entry name" value="Trans_hexapeptide_repeat"/>
</dbReference>
<dbReference type="CDD" id="cd03360">
    <property type="entry name" value="LbH_AT_putative"/>
    <property type="match status" value="1"/>
</dbReference>
<reference evidence="1" key="1">
    <citation type="journal article" date="2015" name="Nature">
        <title>Complex archaea that bridge the gap between prokaryotes and eukaryotes.</title>
        <authorList>
            <person name="Spang A."/>
            <person name="Saw J.H."/>
            <person name="Jorgensen S.L."/>
            <person name="Zaremba-Niedzwiedzka K."/>
            <person name="Martijn J."/>
            <person name="Lind A.E."/>
            <person name="van Eijk R."/>
            <person name="Schleper C."/>
            <person name="Guy L."/>
            <person name="Ettema T.J."/>
        </authorList>
    </citation>
    <scope>NUCLEOTIDE SEQUENCE</scope>
</reference>
<dbReference type="InterPro" id="IPR001451">
    <property type="entry name" value="Hexapep"/>
</dbReference>
<dbReference type="EMBL" id="LAZR01009520">
    <property type="protein sequence ID" value="KKM72152.1"/>
    <property type="molecule type" value="Genomic_DNA"/>
</dbReference>
<proteinExistence type="predicted"/>
<dbReference type="Pfam" id="PF00132">
    <property type="entry name" value="Hexapep"/>
    <property type="match status" value="1"/>
</dbReference>
<gene>
    <name evidence="1" type="ORF">LCGC14_1423340</name>
</gene>
<dbReference type="PANTHER" id="PTHR43300:SF7">
    <property type="entry name" value="UDP-N-ACETYLBACILLOSAMINE N-ACETYLTRANSFERASE"/>
    <property type="match status" value="1"/>
</dbReference>
<accession>A0A0F9MSE3</accession>
<dbReference type="AlphaFoldDB" id="A0A0F9MSE3"/>
<evidence type="ECO:0008006" key="2">
    <source>
        <dbReference type="Google" id="ProtNLM"/>
    </source>
</evidence>